<dbReference type="PANTHER" id="PTHR41542:SF1">
    <property type="entry name" value="BLL5807 PROTEIN"/>
    <property type="match status" value="1"/>
</dbReference>
<dbReference type="Gene3D" id="3.10.450.240">
    <property type="match status" value="1"/>
</dbReference>
<dbReference type="Pfam" id="PF04280">
    <property type="entry name" value="Tim44"/>
    <property type="match status" value="1"/>
</dbReference>
<accession>A0A840I1L0</accession>
<dbReference type="SMART" id="SM00978">
    <property type="entry name" value="Tim44"/>
    <property type="match status" value="1"/>
</dbReference>
<keyword evidence="4" id="KW-1185">Reference proteome</keyword>
<dbReference type="RefSeq" id="WP_183815901.1">
    <property type="nucleotide sequence ID" value="NZ_JACHOB010000001.1"/>
</dbReference>
<reference evidence="3 4" key="1">
    <citation type="submission" date="2020-08" db="EMBL/GenBank/DDBJ databases">
        <title>Genomic Encyclopedia of Type Strains, Phase IV (KMG-IV): sequencing the most valuable type-strain genomes for metagenomic binning, comparative biology and taxonomic classification.</title>
        <authorList>
            <person name="Goeker M."/>
        </authorList>
    </citation>
    <scope>NUCLEOTIDE SEQUENCE [LARGE SCALE GENOMIC DNA]</scope>
    <source>
        <strain evidence="3 4">DSM 102850</strain>
    </source>
</reference>
<name>A0A840I1L0_9PROT</name>
<evidence type="ECO:0000256" key="1">
    <source>
        <dbReference type="SAM" id="MobiDB-lite"/>
    </source>
</evidence>
<protein>
    <submittedName>
        <fullName evidence="3">Putative lipid-binding transport protein (Tim44 family)</fullName>
    </submittedName>
</protein>
<dbReference type="PANTHER" id="PTHR41542">
    <property type="entry name" value="BLL5807 PROTEIN"/>
    <property type="match status" value="1"/>
</dbReference>
<dbReference type="EMBL" id="JACHOB010000001">
    <property type="protein sequence ID" value="MBB4658235.1"/>
    <property type="molecule type" value="Genomic_DNA"/>
</dbReference>
<evidence type="ECO:0000259" key="2">
    <source>
        <dbReference type="SMART" id="SM00978"/>
    </source>
</evidence>
<dbReference type="NCBIfam" id="NF033779">
    <property type="entry name" value="Tim44_TimA_adap"/>
    <property type="match status" value="1"/>
</dbReference>
<evidence type="ECO:0000313" key="4">
    <source>
        <dbReference type="Proteomes" id="UP000563524"/>
    </source>
</evidence>
<dbReference type="InterPro" id="IPR032710">
    <property type="entry name" value="NTF2-like_dom_sf"/>
</dbReference>
<dbReference type="SUPFAM" id="SSF54427">
    <property type="entry name" value="NTF2-like"/>
    <property type="match status" value="1"/>
</dbReference>
<organism evidence="3 4">
    <name type="scientific">Parvularcula dongshanensis</name>
    <dbReference type="NCBI Taxonomy" id="1173995"/>
    <lineage>
        <taxon>Bacteria</taxon>
        <taxon>Pseudomonadati</taxon>
        <taxon>Pseudomonadota</taxon>
        <taxon>Alphaproteobacteria</taxon>
        <taxon>Parvularculales</taxon>
        <taxon>Parvularculaceae</taxon>
        <taxon>Parvularcula</taxon>
    </lineage>
</organism>
<gene>
    <name evidence="3" type="ORF">GGQ59_000735</name>
</gene>
<dbReference type="Proteomes" id="UP000563524">
    <property type="component" value="Unassembled WGS sequence"/>
</dbReference>
<comment type="caution">
    <text evidence="3">The sequence shown here is derived from an EMBL/GenBank/DDBJ whole genome shotgun (WGS) entry which is preliminary data.</text>
</comment>
<feature type="region of interest" description="Disordered" evidence="1">
    <location>
        <begin position="26"/>
        <end position="67"/>
    </location>
</feature>
<dbReference type="AlphaFoldDB" id="A0A840I1L0"/>
<feature type="compositionally biased region" description="Basic and acidic residues" evidence="1">
    <location>
        <begin position="27"/>
        <end position="38"/>
    </location>
</feature>
<feature type="domain" description="Tim44-like" evidence="2">
    <location>
        <begin position="65"/>
        <end position="211"/>
    </location>
</feature>
<sequence length="215" mass="23698">MDPSVIFFFALAAFLSYRLFTVLGTKGGHEPEENERPRVVPTAEARTEAAEAEPETEEPRPSKPLPAWAQVIREDDPRFDPAAFQAGAKAAYEMIVTAFARGDLSEVADYLDPSVRKAFEVAIDGRTQAKQTLDVTFVGIERADVVDAHRQSAHIEVTVDFASDQIRVTRDAGGEVIDGDPARIDAVRDRWTFARPLRSKDPNWTLVATGGDARD</sequence>
<dbReference type="InterPro" id="IPR007379">
    <property type="entry name" value="Tim44-like_dom"/>
</dbReference>
<evidence type="ECO:0000313" key="3">
    <source>
        <dbReference type="EMBL" id="MBB4658235.1"/>
    </source>
</evidence>
<proteinExistence type="predicted"/>